<dbReference type="OrthoDB" id="2970926at2"/>
<reference evidence="2 3" key="1">
    <citation type="submission" date="2019-11" db="EMBL/GenBank/DDBJ databases">
        <authorList>
            <person name="Li J."/>
        </authorList>
    </citation>
    <scope>NUCLEOTIDE SEQUENCE [LARGE SCALE GENOMIC DNA]</scope>
    <source>
        <strain evidence="2 3">J4</strain>
    </source>
</reference>
<evidence type="ECO:0000313" key="3">
    <source>
        <dbReference type="Proteomes" id="UP000480185"/>
    </source>
</evidence>
<gene>
    <name evidence="2" type="ORF">GH754_14320</name>
</gene>
<evidence type="ECO:0000313" key="2">
    <source>
        <dbReference type="EMBL" id="MRG87467.1"/>
    </source>
</evidence>
<keyword evidence="3" id="KW-1185">Reference proteome</keyword>
<dbReference type="EMBL" id="WJNH01000009">
    <property type="protein sequence ID" value="MRG87467.1"/>
    <property type="molecule type" value="Genomic_DNA"/>
</dbReference>
<protein>
    <submittedName>
        <fullName evidence="2">Uncharacterized protein</fullName>
    </submittedName>
</protein>
<feature type="compositionally biased region" description="Basic and acidic residues" evidence="1">
    <location>
        <begin position="7"/>
        <end position="28"/>
    </location>
</feature>
<sequence length="54" mass="6154">MRKKDTRKTEVQQKPVKEIEHQTDHPVESEVSLQQAQFAPGENTYLTGGGEQDE</sequence>
<evidence type="ECO:0000256" key="1">
    <source>
        <dbReference type="SAM" id="MobiDB-lite"/>
    </source>
</evidence>
<organism evidence="2 3">
    <name type="scientific">Salinibacillus xinjiangensis</name>
    <dbReference type="NCBI Taxonomy" id="1229268"/>
    <lineage>
        <taxon>Bacteria</taxon>
        <taxon>Bacillati</taxon>
        <taxon>Bacillota</taxon>
        <taxon>Bacilli</taxon>
        <taxon>Bacillales</taxon>
        <taxon>Bacillaceae</taxon>
        <taxon>Salinibacillus</taxon>
    </lineage>
</organism>
<proteinExistence type="predicted"/>
<dbReference type="RefSeq" id="WP_153729352.1">
    <property type="nucleotide sequence ID" value="NZ_WJNH01000009.1"/>
</dbReference>
<dbReference type="Proteomes" id="UP000480185">
    <property type="component" value="Unassembled WGS sequence"/>
</dbReference>
<name>A0A6G1X950_9BACI</name>
<feature type="region of interest" description="Disordered" evidence="1">
    <location>
        <begin position="1"/>
        <end position="54"/>
    </location>
</feature>
<dbReference type="AlphaFoldDB" id="A0A6G1X950"/>
<accession>A0A6G1X950</accession>
<comment type="caution">
    <text evidence="2">The sequence shown here is derived from an EMBL/GenBank/DDBJ whole genome shotgun (WGS) entry which is preliminary data.</text>
</comment>